<dbReference type="eggNOG" id="COG3824">
    <property type="taxonomic scope" value="Bacteria"/>
</dbReference>
<sequence length="125" mass="14823">MSYDIDVIQEILEEIVDEIDQDLFEGLNGGIILKEEIKYHKESINNDLVVLGEYTRFGVLKQILIYYGSIKNQYPDFDREQLKDRLTELVNHELRHHVEYRAGVNDLVREDDEFISKHKEKRGDL</sequence>
<dbReference type="GeneID" id="96999140"/>
<protein>
    <recommendedName>
        <fullName evidence="3">Metallopeptidase family protein</fullName>
    </recommendedName>
</protein>
<dbReference type="SUPFAM" id="SSF55486">
    <property type="entry name" value="Metalloproteases ('zincins'), catalytic domain"/>
    <property type="match status" value="1"/>
</dbReference>
<dbReference type="OrthoDB" id="5071at2"/>
<keyword evidence="2" id="KW-1185">Reference proteome</keyword>
<evidence type="ECO:0008006" key="3">
    <source>
        <dbReference type="Google" id="ProtNLM"/>
    </source>
</evidence>
<dbReference type="Gene3D" id="3.30.2010.20">
    <property type="match status" value="1"/>
</dbReference>
<evidence type="ECO:0000313" key="2">
    <source>
        <dbReference type="Proteomes" id="UP000004191"/>
    </source>
</evidence>
<dbReference type="HOGENOM" id="CLU_160603_0_0_9"/>
<proteinExistence type="predicted"/>
<dbReference type="RefSeq" id="WP_005398668.1">
    <property type="nucleotide sequence ID" value="NZ_JH601088.1"/>
</dbReference>
<dbReference type="STRING" id="883114.HMPREF9709_01153"/>
<name>H3NP92_9FIRM</name>
<comment type="caution">
    <text evidence="1">The sequence shown here is derived from an EMBL/GenBank/DDBJ whole genome shotgun (WGS) entry which is preliminary data.</text>
</comment>
<dbReference type="CDD" id="cd12953">
    <property type="entry name" value="MMP_TTHA0227"/>
    <property type="match status" value="1"/>
</dbReference>
<organism evidence="1 2">
    <name type="scientific">Helcococcus kunzii ATCC 51366</name>
    <dbReference type="NCBI Taxonomy" id="883114"/>
    <lineage>
        <taxon>Bacteria</taxon>
        <taxon>Bacillati</taxon>
        <taxon>Bacillota</taxon>
        <taxon>Tissierellia</taxon>
        <taxon>Tissierellales</taxon>
        <taxon>Peptoniphilaceae</taxon>
        <taxon>Helcococcus</taxon>
    </lineage>
</organism>
<evidence type="ECO:0000313" key="1">
    <source>
        <dbReference type="EMBL" id="EHR33554.1"/>
    </source>
</evidence>
<dbReference type="EMBL" id="AGEI01000022">
    <property type="protein sequence ID" value="EHR33554.1"/>
    <property type="molecule type" value="Genomic_DNA"/>
</dbReference>
<dbReference type="InterPro" id="IPR038555">
    <property type="entry name" value="Zincin_1_sf"/>
</dbReference>
<accession>H3NP92</accession>
<dbReference type="AlphaFoldDB" id="H3NP92"/>
<dbReference type="Proteomes" id="UP000004191">
    <property type="component" value="Unassembled WGS sequence"/>
</dbReference>
<reference evidence="1 2" key="1">
    <citation type="submission" date="2012-01" db="EMBL/GenBank/DDBJ databases">
        <title>The Genome Sequence of Helcococcus kunzii ATCC 51366.</title>
        <authorList>
            <consortium name="The Broad Institute Genome Sequencing Platform"/>
            <person name="Earl A."/>
            <person name="Ward D."/>
            <person name="Feldgarden M."/>
            <person name="Gevers D."/>
            <person name="Huys G."/>
            <person name="Young S.K."/>
            <person name="Zeng Q."/>
            <person name="Gargeya S."/>
            <person name="Fitzgerald M."/>
            <person name="Haas B."/>
            <person name="Abouelleil A."/>
            <person name="Alvarado L."/>
            <person name="Arachchi H.M."/>
            <person name="Berlin A."/>
            <person name="Chapman S.B."/>
            <person name="Gearin G."/>
            <person name="Goldberg J."/>
            <person name="Griggs A."/>
            <person name="Gujja S."/>
            <person name="Hansen M."/>
            <person name="Heiman D."/>
            <person name="Howarth C."/>
            <person name="Larimer J."/>
            <person name="Lui A."/>
            <person name="MacDonald P.J.P."/>
            <person name="McCowen C."/>
            <person name="Montmayeur A."/>
            <person name="Murphy C."/>
            <person name="Neiman D."/>
            <person name="Pearson M."/>
            <person name="Priest M."/>
            <person name="Roberts A."/>
            <person name="Saif S."/>
            <person name="Shea T."/>
            <person name="Sisk P."/>
            <person name="Stolte C."/>
            <person name="Sykes S."/>
            <person name="Wortman J."/>
            <person name="Nusbaum C."/>
            <person name="Birren B."/>
        </authorList>
    </citation>
    <scope>NUCLEOTIDE SEQUENCE [LARGE SCALE GENOMIC DNA]</scope>
    <source>
        <strain evidence="1 2">ATCC 51366</strain>
    </source>
</reference>
<gene>
    <name evidence="1" type="ORF">HMPREF9709_01153</name>
</gene>